<dbReference type="OrthoDB" id="255797at2759"/>
<dbReference type="AlphaFoldDB" id="A0A836I257"/>
<evidence type="ECO:0000313" key="1">
    <source>
        <dbReference type="EMBL" id="KAG5501564.1"/>
    </source>
</evidence>
<proteinExistence type="predicted"/>
<name>A0A836I257_9TRYP</name>
<sequence length="54" mass="6510">MRWVSYQSNMYRYGLVFMCAASLLALMNDGGSNKESWEWMRQQYSLRQAERKTH</sequence>
<organism evidence="1 2">
    <name type="scientific">Porcisia hertigi</name>
    <dbReference type="NCBI Taxonomy" id="2761500"/>
    <lineage>
        <taxon>Eukaryota</taxon>
        <taxon>Discoba</taxon>
        <taxon>Euglenozoa</taxon>
        <taxon>Kinetoplastea</taxon>
        <taxon>Metakinetoplastina</taxon>
        <taxon>Trypanosomatida</taxon>
        <taxon>Trypanosomatidae</taxon>
        <taxon>Leishmaniinae</taxon>
        <taxon>Porcisia</taxon>
    </lineage>
</organism>
<dbReference type="EMBL" id="JAFJZO010000027">
    <property type="protein sequence ID" value="KAG5501564.1"/>
    <property type="molecule type" value="Genomic_DNA"/>
</dbReference>
<accession>A0A836I257</accession>
<comment type="caution">
    <text evidence="1">The sequence shown here is derived from an EMBL/GenBank/DDBJ whole genome shotgun (WGS) entry which is preliminary data.</text>
</comment>
<dbReference type="GeneID" id="94289474"/>
<dbReference type="KEGG" id="phet:94289474"/>
<reference evidence="1 2" key="1">
    <citation type="submission" date="2021-02" db="EMBL/GenBank/DDBJ databases">
        <title>Porcisia hertigi Genome sequencing and assembly.</title>
        <authorList>
            <person name="Almutairi H."/>
            <person name="Gatherer D."/>
        </authorList>
    </citation>
    <scope>NUCLEOTIDE SEQUENCE [LARGE SCALE GENOMIC DNA]</scope>
    <source>
        <strain evidence="1 2">C119</strain>
    </source>
</reference>
<dbReference type="Proteomes" id="UP000674318">
    <property type="component" value="Unassembled WGS sequence"/>
</dbReference>
<evidence type="ECO:0000313" key="2">
    <source>
        <dbReference type="Proteomes" id="UP000674318"/>
    </source>
</evidence>
<dbReference type="RefSeq" id="XP_067756187.1">
    <property type="nucleotide sequence ID" value="XM_067899397.1"/>
</dbReference>
<keyword evidence="2" id="KW-1185">Reference proteome</keyword>
<protein>
    <submittedName>
        <fullName evidence="1">Uncharacterized protein</fullName>
    </submittedName>
</protein>
<gene>
    <name evidence="1" type="ORF">JKF63_03394</name>
</gene>